<dbReference type="Proteomes" id="UP000076532">
    <property type="component" value="Unassembled WGS sequence"/>
</dbReference>
<protein>
    <submittedName>
        <fullName evidence="3">Uncharacterized protein</fullName>
    </submittedName>
</protein>
<sequence length="308" mass="34409">MWLLKAVQDMTDDVDITRKVVADGNNKQSIAVLSIAMARMAEQSTTLQAWKAKEEKAATPSYNNAPRVKLPTQSRTTKETTNNKHVSEIIGSSAQVPFTEPEEESDHDVSASKGQQMSNDGDWLYLSLLRLCSIRGVVLETWGVGSWRRKGEYGVAGEAIYDKITDPRGATVRLGVPHAKTPHRYGSGRVGGEAADSEVPLPWNVRNVRMRLGCVAEGMGVWYEGGSESGSWIEPVTRRNVSCDTQSMSMLYNEDQRQRDMEEDEERLRLIEENETRDNELQAKIQDAHEKNEALKQKITKLNGTCPV</sequence>
<dbReference type="AlphaFoldDB" id="A0A167X174"/>
<keyword evidence="1" id="KW-0175">Coiled coil</keyword>
<keyword evidence="4" id="KW-1185">Reference proteome</keyword>
<proteinExistence type="predicted"/>
<reference evidence="3 4" key="1">
    <citation type="journal article" date="2016" name="Mol. Biol. Evol.">
        <title>Comparative Genomics of Early-Diverging Mushroom-Forming Fungi Provides Insights into the Origins of Lignocellulose Decay Capabilities.</title>
        <authorList>
            <person name="Nagy L.G."/>
            <person name="Riley R."/>
            <person name="Tritt A."/>
            <person name="Adam C."/>
            <person name="Daum C."/>
            <person name="Floudas D."/>
            <person name="Sun H."/>
            <person name="Yadav J.S."/>
            <person name="Pangilinan J."/>
            <person name="Larsson K.H."/>
            <person name="Matsuura K."/>
            <person name="Barry K."/>
            <person name="Labutti K."/>
            <person name="Kuo R."/>
            <person name="Ohm R.A."/>
            <person name="Bhattacharya S.S."/>
            <person name="Shirouzu T."/>
            <person name="Yoshinaga Y."/>
            <person name="Martin F.M."/>
            <person name="Grigoriev I.V."/>
            <person name="Hibbett D.S."/>
        </authorList>
    </citation>
    <scope>NUCLEOTIDE SEQUENCE [LARGE SCALE GENOMIC DNA]</scope>
    <source>
        <strain evidence="3 4">CBS 109695</strain>
    </source>
</reference>
<name>A0A167X174_9AGAM</name>
<evidence type="ECO:0000313" key="4">
    <source>
        <dbReference type="Proteomes" id="UP000076532"/>
    </source>
</evidence>
<accession>A0A167X174</accession>
<organism evidence="3 4">
    <name type="scientific">Athelia psychrophila</name>
    <dbReference type="NCBI Taxonomy" id="1759441"/>
    <lineage>
        <taxon>Eukaryota</taxon>
        <taxon>Fungi</taxon>
        <taxon>Dikarya</taxon>
        <taxon>Basidiomycota</taxon>
        <taxon>Agaricomycotina</taxon>
        <taxon>Agaricomycetes</taxon>
        <taxon>Agaricomycetidae</taxon>
        <taxon>Atheliales</taxon>
        <taxon>Atheliaceae</taxon>
        <taxon>Athelia</taxon>
    </lineage>
</organism>
<feature type="region of interest" description="Disordered" evidence="2">
    <location>
        <begin position="92"/>
        <end position="116"/>
    </location>
</feature>
<feature type="coiled-coil region" evidence="1">
    <location>
        <begin position="254"/>
        <end position="305"/>
    </location>
</feature>
<evidence type="ECO:0000256" key="2">
    <source>
        <dbReference type="SAM" id="MobiDB-lite"/>
    </source>
</evidence>
<dbReference type="EMBL" id="KV417776">
    <property type="protein sequence ID" value="KZP06712.1"/>
    <property type="molecule type" value="Genomic_DNA"/>
</dbReference>
<evidence type="ECO:0000256" key="1">
    <source>
        <dbReference type="SAM" id="Coils"/>
    </source>
</evidence>
<evidence type="ECO:0000313" key="3">
    <source>
        <dbReference type="EMBL" id="KZP06712.1"/>
    </source>
</evidence>
<gene>
    <name evidence="3" type="ORF">FIBSPDRAFT_902602</name>
</gene>